<dbReference type="Pfam" id="PF12709">
    <property type="entry name" value="Fungal_TACC"/>
    <property type="match status" value="1"/>
</dbReference>
<feature type="coiled-coil region" evidence="1">
    <location>
        <begin position="313"/>
        <end position="347"/>
    </location>
</feature>
<dbReference type="AlphaFoldDB" id="A0A0H5C3C9"/>
<dbReference type="Gene3D" id="1.10.287.1490">
    <property type="match status" value="1"/>
</dbReference>
<feature type="coiled-coil region" evidence="1">
    <location>
        <begin position="390"/>
        <end position="551"/>
    </location>
</feature>
<dbReference type="Proteomes" id="UP000038830">
    <property type="component" value="Unassembled WGS sequence"/>
</dbReference>
<dbReference type="Gene3D" id="1.10.287.2610">
    <property type="match status" value="1"/>
</dbReference>
<protein>
    <submittedName>
        <fullName evidence="2">Mud protein</fullName>
    </submittedName>
</protein>
<feature type="coiled-coil region" evidence="1">
    <location>
        <begin position="815"/>
        <end position="856"/>
    </location>
</feature>
<proteinExistence type="predicted"/>
<dbReference type="PANTHER" id="PTHR23159">
    <property type="entry name" value="CENTROSOMAL PROTEIN 2"/>
    <property type="match status" value="1"/>
</dbReference>
<keyword evidence="1" id="KW-0175">Coiled coil</keyword>
<organism evidence="2 3">
    <name type="scientific">Cyberlindnera jadinii (strain ATCC 18201 / CBS 1600 / BCRC 20928 / JCM 3617 / NBRC 0987 / NRRL Y-1542)</name>
    <name type="common">Torula yeast</name>
    <name type="synonym">Candida utilis</name>
    <dbReference type="NCBI Taxonomy" id="983966"/>
    <lineage>
        <taxon>Eukaryota</taxon>
        <taxon>Fungi</taxon>
        <taxon>Dikarya</taxon>
        <taxon>Ascomycota</taxon>
        <taxon>Saccharomycotina</taxon>
        <taxon>Saccharomycetes</taxon>
        <taxon>Phaffomycetales</taxon>
        <taxon>Phaffomycetaceae</taxon>
        <taxon>Cyberlindnera</taxon>
    </lineage>
</organism>
<accession>A0A0H5C3C9</accession>
<evidence type="ECO:0000256" key="1">
    <source>
        <dbReference type="SAM" id="Coils"/>
    </source>
</evidence>
<gene>
    <name evidence="2" type="primary">mud</name>
    <name evidence="2" type="ORF">BN1211_2460</name>
</gene>
<reference evidence="3" key="1">
    <citation type="journal article" date="2015" name="J. Biotechnol.">
        <title>The structure of the Cyberlindnera jadinii genome and its relation to Candida utilis analyzed by the occurrence of single nucleotide polymorphisms.</title>
        <authorList>
            <person name="Rupp O."/>
            <person name="Brinkrolf K."/>
            <person name="Buerth C."/>
            <person name="Kunigo M."/>
            <person name="Schneider J."/>
            <person name="Jaenicke S."/>
            <person name="Goesmann A."/>
            <person name="Puehler A."/>
            <person name="Jaeger K.-E."/>
            <person name="Ernst J.F."/>
        </authorList>
    </citation>
    <scope>NUCLEOTIDE SEQUENCE [LARGE SCALE GENOMIC DNA]</scope>
    <source>
        <strain evidence="3">ATCC 18201 / CBS 1600 / BCRC 20928 / JCM 3617 / NBRC 0987 / NRRL Y-1542</strain>
    </source>
</reference>
<dbReference type="SUPFAM" id="SSF57997">
    <property type="entry name" value="Tropomyosin"/>
    <property type="match status" value="1"/>
</dbReference>
<feature type="coiled-coil region" evidence="1">
    <location>
        <begin position="598"/>
        <end position="790"/>
    </location>
</feature>
<dbReference type="PANTHER" id="PTHR23159:SF31">
    <property type="entry name" value="CENTROSOME-ASSOCIATED PROTEIN CEP250 ISOFORM X1"/>
    <property type="match status" value="1"/>
</dbReference>
<evidence type="ECO:0000313" key="3">
    <source>
        <dbReference type="Proteomes" id="UP000038830"/>
    </source>
</evidence>
<sequence>MNLDETLTPLKVQSSFQVAGDGEGESTLTKIPHGLTAKRNRRKSYQLERGYNDSDFAHSPVRVPLTAPRLNVLNARPIGTLEMTKRSLMSQLNSMRATEGKENNATPLTAKALSPVTLKEMDLSRYSSPGKLYQKRRSSTVDDISDETVLKMQKINDLLADAEAEAEIEAQAAEQNLEDDISLIDTTKDVIEEGADEELSRIEIGMQDENVELMDSSFVEQDDFVQIGLKNCNEEIIKNNTLSDITNTAFDKLPAQKPKLSENVAAFEVIPISPHKKHNALASPNKKPYFTISQVHEIQADFKNEVEALKKSLQGKSSLVLNLNEEISHLKNEVYQLEDNVKSLNLEKKDICTENKLLKAEHGIFKENIGSLEQTIEQQDGKIERTQMVIAKFKERVQELNSIITAKQEAVEEAQSELQSKSRAIKILNQRVLDFEHQAKDLNRKLHHCEEELNNSLESNTTLKNRIAELEANVAEKEGEYERFVSSVEETIRKPFESAKAEVESLKSQLNSEELELKESQTQYSKLTERINSLEMELNSLNASMAEERHQFEQRALELTTIIMEKTKALNLQTVIADGLQRAVNTLKSSYTLHKSELEAKTSRLALLEDEVNEAKDLLVVKTAEVEELSLELKECAKTMKENNNVFQEIGSQNTTLEERVQELTDSLSKKEQQLTDLRHQVQKAETDHITELEAFHAELSNLQSLVTNKNNEIHKLNDANDKLQKKNEFLSYEHQVTKEEIADYDTRLSTLKAKLNEYKEHASSLEDLVQSVEEEKAQLERDTDQRLQQLAEDLYIQYSKKHEQKVQVLKKGYENKWQTKVSKAESETERLRSEVEGLKAQLEQEKLEKNEIIKLWDNFKAQEKIE</sequence>
<dbReference type="InterPro" id="IPR024312">
    <property type="entry name" value="TACC_fungi"/>
</dbReference>
<evidence type="ECO:0000313" key="2">
    <source>
        <dbReference type="EMBL" id="CEP22177.1"/>
    </source>
</evidence>
<dbReference type="EMBL" id="CDQK01000003">
    <property type="protein sequence ID" value="CEP22177.1"/>
    <property type="molecule type" value="Genomic_DNA"/>
</dbReference>
<name>A0A0H5C3C9_CYBJN</name>